<evidence type="ECO:0000256" key="2">
    <source>
        <dbReference type="SAM" id="Phobius"/>
    </source>
</evidence>
<evidence type="ECO:0000313" key="4">
    <source>
        <dbReference type="Proteomes" id="UP000275069"/>
    </source>
</evidence>
<keyword evidence="2" id="KW-0812">Transmembrane</keyword>
<dbReference type="Proteomes" id="UP000275069">
    <property type="component" value="Chromosome"/>
</dbReference>
<dbReference type="EMBL" id="CP032624">
    <property type="protein sequence ID" value="AYG03003.1"/>
    <property type="molecule type" value="Genomic_DNA"/>
</dbReference>
<accession>A0A387BGF3</accession>
<name>A0A387BGF3_9MICO</name>
<dbReference type="KEGG" id="gry:D7I44_05320"/>
<sequence length="287" mass="29265">MSTSELPSPLTELLTPLVETGIEEPAKRGARKRRAASQTDAAGGSATAPKGAKAPKQPRADELVVGGTPVARLLPPEVLEKGKARTTRNLMMLVILGVLVIAGVATAGAYLLAQRGQADLSELQSQNASVLAQESKYAPVRTVQSQVKLAQAAQHVGAASEIDWSAYFAKIQAVLPANVSITALSGETASPTTAVGQDSAPLSPSRSATVTMTITAPDELTIADTLDALQQLPGYAAAFPGSLTQSAGDSASTTPASGAAAPAAWTTTITLSLSDGAFADRFTPIAH</sequence>
<dbReference type="AlphaFoldDB" id="A0A387BGF3"/>
<proteinExistence type="predicted"/>
<gene>
    <name evidence="3" type="ORF">D7I44_05320</name>
</gene>
<keyword evidence="4" id="KW-1185">Reference proteome</keyword>
<evidence type="ECO:0000256" key="1">
    <source>
        <dbReference type="SAM" id="MobiDB-lite"/>
    </source>
</evidence>
<organism evidence="3 4">
    <name type="scientific">Gryllotalpicola protaetiae</name>
    <dbReference type="NCBI Taxonomy" id="2419771"/>
    <lineage>
        <taxon>Bacteria</taxon>
        <taxon>Bacillati</taxon>
        <taxon>Actinomycetota</taxon>
        <taxon>Actinomycetes</taxon>
        <taxon>Micrococcales</taxon>
        <taxon>Microbacteriaceae</taxon>
        <taxon>Gryllotalpicola</taxon>
    </lineage>
</organism>
<keyword evidence="2" id="KW-0472">Membrane</keyword>
<feature type="compositionally biased region" description="Low complexity" evidence="1">
    <location>
        <begin position="1"/>
        <end position="20"/>
    </location>
</feature>
<dbReference type="RefSeq" id="WP_120788535.1">
    <property type="nucleotide sequence ID" value="NZ_CP032624.1"/>
</dbReference>
<evidence type="ECO:0008006" key="5">
    <source>
        <dbReference type="Google" id="ProtNLM"/>
    </source>
</evidence>
<protein>
    <recommendedName>
        <fullName evidence="5">Fimbrial assembly protein</fullName>
    </recommendedName>
</protein>
<reference evidence="3 4" key="1">
    <citation type="submission" date="2018-09" db="EMBL/GenBank/DDBJ databases">
        <title>Genome sequencing of strain 2DFW10M-5.</title>
        <authorList>
            <person name="Heo J."/>
            <person name="Kim S.-J."/>
            <person name="Kwon S.-W."/>
        </authorList>
    </citation>
    <scope>NUCLEOTIDE SEQUENCE [LARGE SCALE GENOMIC DNA]</scope>
    <source>
        <strain evidence="3 4">2DFW10M-5</strain>
    </source>
</reference>
<feature type="region of interest" description="Disordered" evidence="1">
    <location>
        <begin position="1"/>
        <end position="64"/>
    </location>
</feature>
<keyword evidence="2" id="KW-1133">Transmembrane helix</keyword>
<feature type="transmembrane region" description="Helical" evidence="2">
    <location>
        <begin position="90"/>
        <end position="113"/>
    </location>
</feature>
<evidence type="ECO:0000313" key="3">
    <source>
        <dbReference type="EMBL" id="AYG03003.1"/>
    </source>
</evidence>
<dbReference type="OrthoDB" id="5196233at2"/>